<proteinExistence type="predicted"/>
<gene>
    <name evidence="2" type="ORF">H9872_10060</name>
</gene>
<comment type="caution">
    <text evidence="2">The sequence shown here is derived from an EMBL/GenBank/DDBJ whole genome shotgun (WGS) entry which is preliminary data.</text>
</comment>
<dbReference type="EMBL" id="JAHLFQ010000237">
    <property type="protein sequence ID" value="MBU3805084.1"/>
    <property type="molecule type" value="Genomic_DNA"/>
</dbReference>
<evidence type="ECO:0000313" key="3">
    <source>
        <dbReference type="Proteomes" id="UP000824229"/>
    </source>
</evidence>
<dbReference type="PANTHER" id="PTHR46112">
    <property type="entry name" value="AMINOPEPTIDASE"/>
    <property type="match status" value="1"/>
</dbReference>
<dbReference type="Gene3D" id="3.90.230.10">
    <property type="entry name" value="Creatinase/methionine aminopeptidase superfamily"/>
    <property type="match status" value="1"/>
</dbReference>
<organism evidence="2 3">
    <name type="scientific">Candidatus Cellulosilyticum pullistercoris</name>
    <dbReference type="NCBI Taxonomy" id="2838521"/>
    <lineage>
        <taxon>Bacteria</taxon>
        <taxon>Bacillati</taxon>
        <taxon>Bacillota</taxon>
        <taxon>Clostridia</taxon>
        <taxon>Lachnospirales</taxon>
        <taxon>Cellulosilyticaceae</taxon>
        <taxon>Cellulosilyticum</taxon>
    </lineage>
</organism>
<dbReference type="SUPFAM" id="SSF55920">
    <property type="entry name" value="Creatinase/aminopeptidase"/>
    <property type="match status" value="1"/>
</dbReference>
<dbReference type="AlphaFoldDB" id="A0A9E2NMH7"/>
<dbReference type="Pfam" id="PF00557">
    <property type="entry name" value="Peptidase_M24"/>
    <property type="match status" value="1"/>
</dbReference>
<protein>
    <submittedName>
        <fullName evidence="2">M24 family metallopeptidase</fullName>
    </submittedName>
</protein>
<accession>A0A9E2NMH7</accession>
<evidence type="ECO:0000313" key="2">
    <source>
        <dbReference type="EMBL" id="MBU3805084.1"/>
    </source>
</evidence>
<sequence>RIREGINTKQYLSEKKVLDLILALFEEKGLTADHDVPYVAVNDHAVIQTFYPTEENSYLITENCRVILDLWAREKEEDSIYYDVTFCAYTGERVPDSYEEQFQKVVEAREKCVSYIEEHLAKGELVTGCEVDKMCRSYFRELGCEEAFVHRTGHNIGREVHGEGANLDSFETHDERRLLSGALFSIEPGLYQDGIGVRTEIDVYISPEGTIEIFGERQQKVHCI</sequence>
<dbReference type="PANTHER" id="PTHR46112:SF3">
    <property type="entry name" value="AMINOPEPTIDASE YPDF"/>
    <property type="match status" value="1"/>
</dbReference>
<dbReference type="InterPro" id="IPR036005">
    <property type="entry name" value="Creatinase/aminopeptidase-like"/>
</dbReference>
<dbReference type="InterPro" id="IPR000994">
    <property type="entry name" value="Pept_M24"/>
</dbReference>
<feature type="non-terminal residue" evidence="2">
    <location>
        <position position="1"/>
    </location>
</feature>
<dbReference type="InterPro" id="IPR050659">
    <property type="entry name" value="Peptidase_M24B"/>
</dbReference>
<name>A0A9E2NMH7_9FIRM</name>
<dbReference type="Proteomes" id="UP000824229">
    <property type="component" value="Unassembled WGS sequence"/>
</dbReference>
<reference evidence="2" key="1">
    <citation type="journal article" date="2021" name="PeerJ">
        <title>Extensive microbial diversity within the chicken gut microbiome revealed by metagenomics and culture.</title>
        <authorList>
            <person name="Gilroy R."/>
            <person name="Ravi A."/>
            <person name="Getino M."/>
            <person name="Pursley I."/>
            <person name="Horton D.L."/>
            <person name="Alikhan N.F."/>
            <person name="Baker D."/>
            <person name="Gharbi K."/>
            <person name="Hall N."/>
            <person name="Watson M."/>
            <person name="Adriaenssens E.M."/>
            <person name="Foster-Nyarko E."/>
            <person name="Jarju S."/>
            <person name="Secka A."/>
            <person name="Antonio M."/>
            <person name="Oren A."/>
            <person name="Chaudhuri R.R."/>
            <person name="La Ragione R."/>
            <person name="Hildebrand F."/>
            <person name="Pallen M.J."/>
        </authorList>
    </citation>
    <scope>NUCLEOTIDE SEQUENCE</scope>
    <source>
        <strain evidence="2">B5-657</strain>
    </source>
</reference>
<reference evidence="2" key="2">
    <citation type="submission" date="2021-04" db="EMBL/GenBank/DDBJ databases">
        <authorList>
            <person name="Gilroy R."/>
        </authorList>
    </citation>
    <scope>NUCLEOTIDE SEQUENCE</scope>
    <source>
        <strain evidence="2">B5-657</strain>
    </source>
</reference>
<evidence type="ECO:0000259" key="1">
    <source>
        <dbReference type="Pfam" id="PF00557"/>
    </source>
</evidence>
<feature type="domain" description="Peptidase M24" evidence="1">
    <location>
        <begin position="12"/>
        <end position="206"/>
    </location>
</feature>